<keyword evidence="7" id="KW-1185">Reference proteome</keyword>
<proteinExistence type="predicted"/>
<dbReference type="GO" id="GO:0046872">
    <property type="term" value="F:metal ion binding"/>
    <property type="evidence" value="ECO:0007669"/>
    <property type="project" value="UniProtKB-KW"/>
</dbReference>
<keyword evidence="4 6" id="KW-0456">Lyase</keyword>
<dbReference type="Proteomes" id="UP000070589">
    <property type="component" value="Unassembled WGS sequence"/>
</dbReference>
<evidence type="ECO:0000256" key="1">
    <source>
        <dbReference type="ARBA" id="ARBA00022723"/>
    </source>
</evidence>
<evidence type="ECO:0000313" key="6">
    <source>
        <dbReference type="EMBL" id="KXA88631.1"/>
    </source>
</evidence>
<dbReference type="GO" id="GO:0003861">
    <property type="term" value="F:3-isopropylmalate dehydratase activity"/>
    <property type="evidence" value="ECO:0007669"/>
    <property type="project" value="UniProtKB-EC"/>
</dbReference>
<dbReference type="InterPro" id="IPR015931">
    <property type="entry name" value="Acnase/IPM_dHydase_lsu_aba_1/3"/>
</dbReference>
<dbReference type="PANTHER" id="PTHR43822:SF2">
    <property type="entry name" value="HOMOACONITASE, MITOCHONDRIAL"/>
    <property type="match status" value="1"/>
</dbReference>
<feature type="non-terminal residue" evidence="6">
    <location>
        <position position="211"/>
    </location>
</feature>
<name>A0A133U372_9EURY</name>
<keyword evidence="2" id="KW-0408">Iron</keyword>
<dbReference type="EC" id="4.2.1.33" evidence="6"/>
<evidence type="ECO:0000259" key="5">
    <source>
        <dbReference type="Pfam" id="PF00330"/>
    </source>
</evidence>
<accession>A0A133U372</accession>
<dbReference type="InterPro" id="IPR036008">
    <property type="entry name" value="Aconitase_4Fe-4S_dom"/>
</dbReference>
<dbReference type="InterPro" id="IPR050067">
    <property type="entry name" value="IPM_dehydratase_rel_enz"/>
</dbReference>
<dbReference type="EMBL" id="LHXL01000097">
    <property type="protein sequence ID" value="KXA88631.1"/>
    <property type="molecule type" value="Genomic_DNA"/>
</dbReference>
<evidence type="ECO:0000256" key="3">
    <source>
        <dbReference type="ARBA" id="ARBA00023014"/>
    </source>
</evidence>
<dbReference type="InterPro" id="IPR001030">
    <property type="entry name" value="Acoase/IPM_deHydtase_lsu_aba"/>
</dbReference>
<organism evidence="6 7">
    <name type="scientific">candidate division MSBL1 archaeon SCGC-AAA259D14</name>
    <dbReference type="NCBI Taxonomy" id="1698261"/>
    <lineage>
        <taxon>Archaea</taxon>
        <taxon>Methanobacteriati</taxon>
        <taxon>Methanobacteriota</taxon>
        <taxon>candidate division MSBL1</taxon>
    </lineage>
</organism>
<keyword evidence="1" id="KW-0479">Metal-binding</keyword>
<protein>
    <submittedName>
        <fullName evidence="6">3-isopropylmalate dehydratase</fullName>
        <ecNumber evidence="6">4.2.1.33</ecNumber>
    </submittedName>
</protein>
<evidence type="ECO:0000313" key="7">
    <source>
        <dbReference type="Proteomes" id="UP000070589"/>
    </source>
</evidence>
<dbReference type="SUPFAM" id="SSF53732">
    <property type="entry name" value="Aconitase iron-sulfur domain"/>
    <property type="match status" value="1"/>
</dbReference>
<dbReference type="GO" id="GO:0043436">
    <property type="term" value="P:oxoacid metabolic process"/>
    <property type="evidence" value="ECO:0007669"/>
    <property type="project" value="UniProtKB-ARBA"/>
</dbReference>
<comment type="caution">
    <text evidence="6">The sequence shown here is derived from an EMBL/GenBank/DDBJ whole genome shotgun (WGS) entry which is preliminary data.</text>
</comment>
<dbReference type="Pfam" id="PF00330">
    <property type="entry name" value="Aconitase"/>
    <property type="match status" value="1"/>
</dbReference>
<feature type="domain" description="Aconitase/3-isopropylmalate dehydratase large subunit alpha/beta/alpha" evidence="5">
    <location>
        <begin position="8"/>
        <end position="211"/>
    </location>
</feature>
<evidence type="ECO:0000256" key="4">
    <source>
        <dbReference type="ARBA" id="ARBA00023239"/>
    </source>
</evidence>
<dbReference type="PRINTS" id="PR00415">
    <property type="entry name" value="ACONITASE"/>
</dbReference>
<gene>
    <name evidence="6" type="ORF">AKJ62_04770</name>
</gene>
<keyword evidence="3" id="KW-0411">Iron-sulfur</keyword>
<dbReference type="Gene3D" id="3.30.499.10">
    <property type="entry name" value="Aconitase, domain 3"/>
    <property type="match status" value="1"/>
</dbReference>
<sequence>MGMTLTEKILSSTSGEEAYAGDFVIANIDFAMSHDGTSPLTIEAFRRMGKDKVWDPDKIAFVIDHTAPSSSVGASAGHKMMKEFASEHGIGHFYYGEGICHQLMIERGHVKPGTVVVGADSDAVTYGCIGAFATGIGSTEMARVFMEGKLWFKVPETLRIFISGEFPERVTVKDFGLKMIGEIGMGGAAYQSVRYAGPAVKGMDIGKRMTL</sequence>
<dbReference type="PANTHER" id="PTHR43822">
    <property type="entry name" value="HOMOACONITASE, MITOCHONDRIAL-RELATED"/>
    <property type="match status" value="1"/>
</dbReference>
<dbReference type="AlphaFoldDB" id="A0A133U372"/>
<reference evidence="6 7" key="1">
    <citation type="journal article" date="2016" name="Sci. Rep.">
        <title>Metabolic traits of an uncultured archaeal lineage -MSBL1- from brine pools of the Red Sea.</title>
        <authorList>
            <person name="Mwirichia R."/>
            <person name="Alam I."/>
            <person name="Rashid M."/>
            <person name="Vinu M."/>
            <person name="Ba-Alawi W."/>
            <person name="Anthony Kamau A."/>
            <person name="Kamanda Ngugi D."/>
            <person name="Goker M."/>
            <person name="Klenk H.P."/>
            <person name="Bajic V."/>
            <person name="Stingl U."/>
        </authorList>
    </citation>
    <scope>NUCLEOTIDE SEQUENCE [LARGE SCALE GENOMIC DNA]</scope>
    <source>
        <strain evidence="6">SCGC-AAA259D14</strain>
    </source>
</reference>
<dbReference type="GO" id="GO:0051536">
    <property type="term" value="F:iron-sulfur cluster binding"/>
    <property type="evidence" value="ECO:0007669"/>
    <property type="project" value="UniProtKB-KW"/>
</dbReference>
<evidence type="ECO:0000256" key="2">
    <source>
        <dbReference type="ARBA" id="ARBA00023004"/>
    </source>
</evidence>